<accession>A0A8E2EHC8</accession>
<dbReference type="EMBL" id="KV744846">
    <property type="protein sequence ID" value="OCK84037.1"/>
    <property type="molecule type" value="Genomic_DNA"/>
</dbReference>
<evidence type="ECO:0000259" key="7">
    <source>
        <dbReference type="PROSITE" id="PS50157"/>
    </source>
</evidence>
<dbReference type="Gene3D" id="3.30.160.60">
    <property type="entry name" value="Classic Zinc Finger"/>
    <property type="match status" value="1"/>
</dbReference>
<reference evidence="8 9" key="1">
    <citation type="journal article" date="2016" name="Nat. Commun.">
        <title>Ectomycorrhizal ecology is imprinted in the genome of the dominant symbiotic fungus Cenococcum geophilum.</title>
        <authorList>
            <consortium name="DOE Joint Genome Institute"/>
            <person name="Peter M."/>
            <person name="Kohler A."/>
            <person name="Ohm R.A."/>
            <person name="Kuo A."/>
            <person name="Krutzmann J."/>
            <person name="Morin E."/>
            <person name="Arend M."/>
            <person name="Barry K.W."/>
            <person name="Binder M."/>
            <person name="Choi C."/>
            <person name="Clum A."/>
            <person name="Copeland A."/>
            <person name="Grisel N."/>
            <person name="Haridas S."/>
            <person name="Kipfer T."/>
            <person name="LaButti K."/>
            <person name="Lindquist E."/>
            <person name="Lipzen A."/>
            <person name="Maire R."/>
            <person name="Meier B."/>
            <person name="Mihaltcheva S."/>
            <person name="Molinier V."/>
            <person name="Murat C."/>
            <person name="Poggeler S."/>
            <person name="Quandt C.A."/>
            <person name="Sperisen C."/>
            <person name="Tritt A."/>
            <person name="Tisserant E."/>
            <person name="Crous P.W."/>
            <person name="Henrissat B."/>
            <person name="Nehls U."/>
            <person name="Egli S."/>
            <person name="Spatafora J.W."/>
            <person name="Grigoriev I.V."/>
            <person name="Martin F.M."/>
        </authorList>
    </citation>
    <scope>NUCLEOTIDE SEQUENCE [LARGE SCALE GENOMIC DNA]</scope>
    <source>
        <strain evidence="8 9">CBS 459.81</strain>
    </source>
</reference>
<evidence type="ECO:0000313" key="9">
    <source>
        <dbReference type="Proteomes" id="UP000250266"/>
    </source>
</evidence>
<dbReference type="PANTHER" id="PTHR24408">
    <property type="entry name" value="ZINC FINGER PROTEIN"/>
    <property type="match status" value="1"/>
</dbReference>
<name>A0A8E2EHC8_9PEZI</name>
<organism evidence="8 9">
    <name type="scientific">Lepidopterella palustris CBS 459.81</name>
    <dbReference type="NCBI Taxonomy" id="1314670"/>
    <lineage>
        <taxon>Eukaryota</taxon>
        <taxon>Fungi</taxon>
        <taxon>Dikarya</taxon>
        <taxon>Ascomycota</taxon>
        <taxon>Pezizomycotina</taxon>
        <taxon>Dothideomycetes</taxon>
        <taxon>Pleosporomycetidae</taxon>
        <taxon>Mytilinidiales</taxon>
        <taxon>Argynnaceae</taxon>
        <taxon>Lepidopterella</taxon>
    </lineage>
</organism>
<keyword evidence="1" id="KW-0479">Metal-binding</keyword>
<evidence type="ECO:0000256" key="6">
    <source>
        <dbReference type="SAM" id="MobiDB-lite"/>
    </source>
</evidence>
<dbReference type="AlphaFoldDB" id="A0A8E2EHC8"/>
<evidence type="ECO:0000256" key="3">
    <source>
        <dbReference type="ARBA" id="ARBA00022771"/>
    </source>
</evidence>
<dbReference type="GO" id="GO:0005634">
    <property type="term" value="C:nucleus"/>
    <property type="evidence" value="ECO:0007669"/>
    <property type="project" value="TreeGrafter"/>
</dbReference>
<dbReference type="GO" id="GO:0008270">
    <property type="term" value="F:zinc ion binding"/>
    <property type="evidence" value="ECO:0007669"/>
    <property type="project" value="UniProtKB-KW"/>
</dbReference>
<dbReference type="GO" id="GO:0043565">
    <property type="term" value="F:sequence-specific DNA binding"/>
    <property type="evidence" value="ECO:0007669"/>
    <property type="project" value="TreeGrafter"/>
</dbReference>
<evidence type="ECO:0000256" key="1">
    <source>
        <dbReference type="ARBA" id="ARBA00022723"/>
    </source>
</evidence>
<dbReference type="Pfam" id="PF12874">
    <property type="entry name" value="zf-met"/>
    <property type="match status" value="2"/>
</dbReference>
<feature type="compositionally biased region" description="Polar residues" evidence="6">
    <location>
        <begin position="15"/>
        <end position="34"/>
    </location>
</feature>
<keyword evidence="3 5" id="KW-0863">Zinc-finger</keyword>
<gene>
    <name evidence="8" type="ORF">K432DRAFT_401494</name>
</gene>
<keyword evidence="2" id="KW-0677">Repeat</keyword>
<dbReference type="OrthoDB" id="6105938at2759"/>
<sequence>MVNWQALDIPAPTEGSKSSNNINPQSINTGTTIPKPNEPAGANVSRAPGQHLPAGPRNYCNICQRGFKDRNGLQNHVDHAQNHQHACKLCLITFASSHDLNQHLRRAPQHVLCKTCNRKFSTQSARDEHWEKTAKHRHCMQPRCDFDAQTDEALAAHTKTVHFPLQCGGCGRIFPSRTKLVAHFQANWACLDCGAHNQNEHNLNQHMLTHAPADLICWGCDRSYRTISSMFLHFESGICSSLVDLTEFNKLLATWYRASFIHADYRGDLSHGKPLKMENGEDPRPFLCHGCPASFGQFSALVQHLEGVACGKHLQDLKLEELEALFRDEFVDNQDGGFSLL</sequence>
<feature type="domain" description="C2H2-type" evidence="7">
    <location>
        <begin position="85"/>
        <end position="115"/>
    </location>
</feature>
<evidence type="ECO:0000256" key="2">
    <source>
        <dbReference type="ARBA" id="ARBA00022737"/>
    </source>
</evidence>
<evidence type="ECO:0000313" key="8">
    <source>
        <dbReference type="EMBL" id="OCK84037.1"/>
    </source>
</evidence>
<feature type="region of interest" description="Disordered" evidence="6">
    <location>
        <begin position="1"/>
        <end position="51"/>
    </location>
</feature>
<dbReference type="PROSITE" id="PS50157">
    <property type="entry name" value="ZINC_FINGER_C2H2_2"/>
    <property type="match status" value="1"/>
</dbReference>
<protein>
    <recommendedName>
        <fullName evidence="7">C2H2-type domain-containing protein</fullName>
    </recommendedName>
</protein>
<keyword evidence="9" id="KW-1185">Reference proteome</keyword>
<dbReference type="SUPFAM" id="SSF57667">
    <property type="entry name" value="beta-beta-alpha zinc fingers"/>
    <property type="match status" value="1"/>
</dbReference>
<proteinExistence type="predicted"/>
<dbReference type="GO" id="GO:0000981">
    <property type="term" value="F:DNA-binding transcription factor activity, RNA polymerase II-specific"/>
    <property type="evidence" value="ECO:0007669"/>
    <property type="project" value="TreeGrafter"/>
</dbReference>
<evidence type="ECO:0000256" key="5">
    <source>
        <dbReference type="PROSITE-ProRule" id="PRU00042"/>
    </source>
</evidence>
<dbReference type="SMART" id="SM00355">
    <property type="entry name" value="ZnF_C2H2"/>
    <property type="match status" value="7"/>
</dbReference>
<dbReference type="InterPro" id="IPR013087">
    <property type="entry name" value="Znf_C2H2_type"/>
</dbReference>
<dbReference type="InterPro" id="IPR036236">
    <property type="entry name" value="Znf_C2H2_sf"/>
</dbReference>
<keyword evidence="4" id="KW-0862">Zinc</keyword>
<dbReference type="Proteomes" id="UP000250266">
    <property type="component" value="Unassembled WGS sequence"/>
</dbReference>
<dbReference type="PANTHER" id="PTHR24408:SF58">
    <property type="entry name" value="TRANSCRIPTION FACTOR (TFIIIA), PUTATIVE (AFU_ORTHOLOGUE AFUA_1G05150)-RELATED"/>
    <property type="match status" value="1"/>
</dbReference>
<evidence type="ECO:0000256" key="4">
    <source>
        <dbReference type="ARBA" id="ARBA00022833"/>
    </source>
</evidence>